<protein>
    <submittedName>
        <fullName evidence="1">Uncharacterized protein</fullName>
    </submittedName>
</protein>
<dbReference type="AlphaFoldDB" id="A0A834WNV9"/>
<reference evidence="1" key="1">
    <citation type="submission" date="2020-09" db="EMBL/GenBank/DDBJ databases">
        <title>Genome-Enabled Discovery of Anthraquinone Biosynthesis in Senna tora.</title>
        <authorList>
            <person name="Kang S.-H."/>
            <person name="Pandey R.P."/>
            <person name="Lee C.-M."/>
            <person name="Sim J.-S."/>
            <person name="Jeong J.-T."/>
            <person name="Choi B.-S."/>
            <person name="Jung M."/>
            <person name="Ginzburg D."/>
            <person name="Zhao K."/>
            <person name="Won S.Y."/>
            <person name="Oh T.-J."/>
            <person name="Yu Y."/>
            <person name="Kim N.-H."/>
            <person name="Lee O.R."/>
            <person name="Lee T.-H."/>
            <person name="Bashyal P."/>
            <person name="Kim T.-S."/>
            <person name="Lee W.-H."/>
            <person name="Kawkins C."/>
            <person name="Kim C.-K."/>
            <person name="Kim J.S."/>
            <person name="Ahn B.O."/>
            <person name="Rhee S.Y."/>
            <person name="Sohng J.K."/>
        </authorList>
    </citation>
    <scope>NUCLEOTIDE SEQUENCE</scope>
    <source>
        <tissue evidence="1">Leaf</tissue>
    </source>
</reference>
<keyword evidence="2" id="KW-1185">Reference proteome</keyword>
<proteinExistence type="predicted"/>
<gene>
    <name evidence="1" type="ORF">G2W53_012783</name>
</gene>
<dbReference type="EMBL" id="JAAIUW010000005">
    <property type="protein sequence ID" value="KAF7830450.1"/>
    <property type="molecule type" value="Genomic_DNA"/>
</dbReference>
<comment type="caution">
    <text evidence="1">The sequence shown here is derived from an EMBL/GenBank/DDBJ whole genome shotgun (WGS) entry which is preliminary data.</text>
</comment>
<accession>A0A834WNV9</accession>
<dbReference type="Proteomes" id="UP000634136">
    <property type="component" value="Unassembled WGS sequence"/>
</dbReference>
<sequence length="52" mass="5709">MEAGGYVFVHNSLKKMKTTYCVPNEAHGIIGLAHVIAIDSGMTKPGRAWMIY</sequence>
<name>A0A834WNV9_9FABA</name>
<evidence type="ECO:0000313" key="1">
    <source>
        <dbReference type="EMBL" id="KAF7830450.1"/>
    </source>
</evidence>
<evidence type="ECO:0000313" key="2">
    <source>
        <dbReference type="Proteomes" id="UP000634136"/>
    </source>
</evidence>
<organism evidence="1 2">
    <name type="scientific">Senna tora</name>
    <dbReference type="NCBI Taxonomy" id="362788"/>
    <lineage>
        <taxon>Eukaryota</taxon>
        <taxon>Viridiplantae</taxon>
        <taxon>Streptophyta</taxon>
        <taxon>Embryophyta</taxon>
        <taxon>Tracheophyta</taxon>
        <taxon>Spermatophyta</taxon>
        <taxon>Magnoliopsida</taxon>
        <taxon>eudicotyledons</taxon>
        <taxon>Gunneridae</taxon>
        <taxon>Pentapetalae</taxon>
        <taxon>rosids</taxon>
        <taxon>fabids</taxon>
        <taxon>Fabales</taxon>
        <taxon>Fabaceae</taxon>
        <taxon>Caesalpinioideae</taxon>
        <taxon>Cassia clade</taxon>
        <taxon>Senna</taxon>
    </lineage>
</organism>